<evidence type="ECO:0000313" key="2">
    <source>
        <dbReference type="EMBL" id="MBV4524319.1"/>
    </source>
</evidence>
<dbReference type="Proteomes" id="UP001049200">
    <property type="component" value="Unassembled WGS sequence"/>
</dbReference>
<evidence type="ECO:0000313" key="3">
    <source>
        <dbReference type="Proteomes" id="UP001049200"/>
    </source>
</evidence>
<gene>
    <name evidence="2" type="ORF">KVG88_30055</name>
</gene>
<organism evidence="2 3">
    <name type="scientific">Pseudomonas azerbaijanoccidentalis</name>
    <dbReference type="NCBI Taxonomy" id="2842347"/>
    <lineage>
        <taxon>Bacteria</taxon>
        <taxon>Pseudomonadati</taxon>
        <taxon>Pseudomonadota</taxon>
        <taxon>Gammaproteobacteria</taxon>
        <taxon>Pseudomonadales</taxon>
        <taxon>Pseudomonadaceae</taxon>
        <taxon>Pseudomonas</taxon>
    </lineage>
</organism>
<keyword evidence="3" id="KW-1185">Reference proteome</keyword>
<keyword evidence="1" id="KW-0472">Membrane</keyword>
<keyword evidence="1" id="KW-1133">Transmembrane helix</keyword>
<protein>
    <submittedName>
        <fullName evidence="2">Uncharacterized protein</fullName>
    </submittedName>
</protein>
<sequence>MNAFLRWMGRFVEEGTTGRPSVKRFGFALCVTVLSAVIGLFGGVMGGVAWMAHGSAQAIELVRIIASSLEVISGMVLASVTTGYVAGKAVERPRKELQSPDEAAKP</sequence>
<name>A0ABS6QZK8_9PSED</name>
<proteinExistence type="predicted"/>
<feature type="transmembrane region" description="Helical" evidence="1">
    <location>
        <begin position="25"/>
        <end position="52"/>
    </location>
</feature>
<dbReference type="EMBL" id="JAHSTU010000014">
    <property type="protein sequence ID" value="MBV4524319.1"/>
    <property type="molecule type" value="Genomic_DNA"/>
</dbReference>
<accession>A0ABS6QZK8</accession>
<evidence type="ECO:0000256" key="1">
    <source>
        <dbReference type="SAM" id="Phobius"/>
    </source>
</evidence>
<dbReference type="RefSeq" id="WP_217873523.1">
    <property type="nucleotide sequence ID" value="NZ_JAHSTU010000014.1"/>
</dbReference>
<feature type="transmembrane region" description="Helical" evidence="1">
    <location>
        <begin position="64"/>
        <end position="86"/>
    </location>
</feature>
<reference evidence="2" key="1">
    <citation type="submission" date="2021-06" db="EMBL/GenBank/DDBJ databases">
        <title>Updating the genus Pseudomonas: Description of 43 new species and partition of the Pseudomonas putida group.</title>
        <authorList>
            <person name="Girard L."/>
            <person name="Lood C."/>
            <person name="Vandamme P."/>
            <person name="Rokni-Zadeh H."/>
            <person name="Van Noort V."/>
            <person name="Hofte M."/>
            <person name="Lavigne R."/>
            <person name="De Mot R."/>
        </authorList>
    </citation>
    <scope>NUCLEOTIDE SEQUENCE</scope>
    <source>
        <strain evidence="2">SWRI74</strain>
    </source>
</reference>
<comment type="caution">
    <text evidence="2">The sequence shown here is derived from an EMBL/GenBank/DDBJ whole genome shotgun (WGS) entry which is preliminary data.</text>
</comment>
<keyword evidence="1" id="KW-0812">Transmembrane</keyword>